<dbReference type="InterPro" id="IPR036034">
    <property type="entry name" value="PDZ_sf"/>
</dbReference>
<evidence type="ECO:0000313" key="7">
    <source>
        <dbReference type="Proteomes" id="UP001186944"/>
    </source>
</evidence>
<accession>A0AA88XTH8</accession>
<dbReference type="InterPro" id="IPR000008">
    <property type="entry name" value="C2_dom"/>
</dbReference>
<evidence type="ECO:0000256" key="1">
    <source>
        <dbReference type="ARBA" id="ARBA00023018"/>
    </source>
</evidence>
<feature type="domain" description="C2" evidence="4">
    <location>
        <begin position="509"/>
        <end position="632"/>
    </location>
</feature>
<dbReference type="GO" id="GO:0048167">
    <property type="term" value="P:regulation of synaptic plasticity"/>
    <property type="evidence" value="ECO:0007669"/>
    <property type="project" value="TreeGrafter"/>
</dbReference>
<feature type="compositionally biased region" description="Polar residues" evidence="3">
    <location>
        <begin position="728"/>
        <end position="741"/>
    </location>
</feature>
<dbReference type="InterPro" id="IPR035892">
    <property type="entry name" value="C2_domain_sf"/>
</dbReference>
<feature type="region of interest" description="Disordered" evidence="3">
    <location>
        <begin position="804"/>
        <end position="862"/>
    </location>
</feature>
<feature type="compositionally biased region" description="Polar residues" evidence="3">
    <location>
        <begin position="44"/>
        <end position="64"/>
    </location>
</feature>
<protein>
    <recommendedName>
        <fullName evidence="8">Regulating synaptic membrane exocytosis protein 2</fullName>
    </recommendedName>
</protein>
<feature type="domain" description="PDZ" evidence="5">
    <location>
        <begin position="347"/>
        <end position="438"/>
    </location>
</feature>
<dbReference type="Gene3D" id="2.60.40.150">
    <property type="entry name" value="C2 domain"/>
    <property type="match status" value="2"/>
</dbReference>
<dbReference type="AlphaFoldDB" id="A0AA88XTH8"/>
<keyword evidence="1" id="KW-0770">Synapse</keyword>
<feature type="region of interest" description="Disordered" evidence="3">
    <location>
        <begin position="234"/>
        <end position="290"/>
    </location>
</feature>
<dbReference type="Pfam" id="PF00168">
    <property type="entry name" value="C2"/>
    <property type="match status" value="2"/>
</dbReference>
<dbReference type="GO" id="GO:0042734">
    <property type="term" value="C:presynaptic membrane"/>
    <property type="evidence" value="ECO:0007669"/>
    <property type="project" value="TreeGrafter"/>
</dbReference>
<dbReference type="GO" id="GO:0050806">
    <property type="term" value="P:positive regulation of synaptic transmission"/>
    <property type="evidence" value="ECO:0007669"/>
    <property type="project" value="TreeGrafter"/>
</dbReference>
<dbReference type="InterPro" id="IPR039032">
    <property type="entry name" value="Rim-like"/>
</dbReference>
<dbReference type="PROSITE" id="PS50004">
    <property type="entry name" value="C2"/>
    <property type="match status" value="2"/>
</dbReference>
<evidence type="ECO:0000256" key="2">
    <source>
        <dbReference type="ARBA" id="ARBA00034103"/>
    </source>
</evidence>
<feature type="compositionally biased region" description="Basic residues" evidence="3">
    <location>
        <begin position="120"/>
        <end position="140"/>
    </location>
</feature>
<sequence length="1021" mass="115015">MCHMRREFYCKTGEWYHGTKARPAFNRESFSQKTKHIETESSDTENQSRGFSCDSQGTLSASENTCTDLDIESCQEEAANPDQNKIMYRGSRRRSMPVFRTELIADSDNDSESDEEVRTRVRRPQRRQSRKHSKKSKYKAKSRDNSDSDEMPSYPHYKNELDRLDIRKEKSTSVGKLTVDFGNNSRHKSSNDSIHRGSVPSYYGSTICDLRDKSPRRGSFSYLKQPEVYYHSSSSSLASEAPKSSNCPSHPVSPDKHRLHPGSPMRDSQPSISYNERRHRKEKRRTSRATIDTNFLVPELRVRDRSCSSGSNSSARSILSAFTDADRPEIHQITFTQDYISSLEPREILLYRDTADKSLRFTGLGMRVMYGKRGYNGKLGAFVSSVEKDGPADSYGIKEGDQILLWNGKSLMGTTFEESKEILSHESDFVQLLVVHHTMSSRNVHVWSMLLIYLVLNDAIEFEDVLIIIFFIAPEDTTPNPPSSLDLKKPKRRMLPKTPIEIKKEERQYSGRLQMSVGYSEDGERLSVTLLRAENLQTTDNCTHKVINPVVFVYLLPGRGVYPPYESIPQFNTSNPQWNEQFNIHDVTREEIKRLALEVTVWSTVSDDHIFLGEILIDLVDMPLNNEIKMYDLQDHDENSSPLPIRKRKESASDATTSSWVSPMTSTMDNSSYTTSPGILSSPSHHRDIRSITEMPAHDKVRMLLINESVGHGQNGKRKQRFNAPHSMPSSPQLSPGSASEENFFLQGGGDHRGSISTMFKKRVGHVATKVSNVTNADRRPSAQEKFKEKIFGRSQSVTEVFNGTAAKTPNSSSPARRRQGTSQAPRPLMTAGSTGSFCSADVDVEDGSHDLPSPERPAPDGDDVMSMLGAAQVPPKAASETQVCGNIRLGFTVSKGQLEIDIINAMIQKKGHDPTPPDTYVKAYLVGGSKVIQKKKTHVVKGSFEPYFRQKIKYSACNIHGRAIKVIVWARQGTFERKQSLGEAVIRLDGLDLMQHTFNWYKLFKPGATDLGSNDSINMW</sequence>
<feature type="domain" description="C2" evidence="4">
    <location>
        <begin position="880"/>
        <end position="1002"/>
    </location>
</feature>
<dbReference type="PROSITE" id="PS50106">
    <property type="entry name" value="PDZ"/>
    <property type="match status" value="1"/>
</dbReference>
<feature type="region of interest" description="Disordered" evidence="3">
    <location>
        <begin position="99"/>
        <end position="210"/>
    </location>
</feature>
<dbReference type="Gene3D" id="2.30.42.10">
    <property type="match status" value="1"/>
</dbReference>
<evidence type="ECO:0000259" key="4">
    <source>
        <dbReference type="PROSITE" id="PS50004"/>
    </source>
</evidence>
<feature type="compositionally biased region" description="Basic residues" evidence="3">
    <location>
        <begin position="277"/>
        <end position="287"/>
    </location>
</feature>
<dbReference type="GO" id="GO:0044325">
    <property type="term" value="F:transmembrane transporter binding"/>
    <property type="evidence" value="ECO:0007669"/>
    <property type="project" value="TreeGrafter"/>
</dbReference>
<reference evidence="6" key="1">
    <citation type="submission" date="2019-08" db="EMBL/GenBank/DDBJ databases">
        <title>The improved chromosome-level genome for the pearl oyster Pinctada fucata martensii using PacBio sequencing and Hi-C.</title>
        <authorList>
            <person name="Zheng Z."/>
        </authorList>
    </citation>
    <scope>NUCLEOTIDE SEQUENCE</scope>
    <source>
        <strain evidence="6">ZZ-2019</strain>
        <tissue evidence="6">Adductor muscle</tissue>
    </source>
</reference>
<dbReference type="InterPro" id="IPR001478">
    <property type="entry name" value="PDZ"/>
</dbReference>
<proteinExistence type="predicted"/>
<dbReference type="PANTHER" id="PTHR12157">
    <property type="entry name" value="REGULATING SYNAPTIC MEMBRANE EXOCYTOSIS PROTEIN"/>
    <property type="match status" value="1"/>
</dbReference>
<keyword evidence="7" id="KW-1185">Reference proteome</keyword>
<feature type="region of interest" description="Disordered" evidence="3">
    <location>
        <begin position="712"/>
        <end position="741"/>
    </location>
</feature>
<evidence type="ECO:0000259" key="5">
    <source>
        <dbReference type="PROSITE" id="PS50106"/>
    </source>
</evidence>
<feature type="compositionally biased region" description="Basic and acidic residues" evidence="3">
    <location>
        <begin position="157"/>
        <end position="171"/>
    </location>
</feature>
<feature type="compositionally biased region" description="Polar residues" evidence="3">
    <location>
        <begin position="804"/>
        <end position="825"/>
    </location>
</feature>
<dbReference type="GO" id="GO:0031267">
    <property type="term" value="F:small GTPase binding"/>
    <property type="evidence" value="ECO:0007669"/>
    <property type="project" value="InterPro"/>
</dbReference>
<dbReference type="SUPFAM" id="SSF49562">
    <property type="entry name" value="C2 domain (Calcium/lipid-binding domain, CaLB)"/>
    <property type="match status" value="2"/>
</dbReference>
<dbReference type="GO" id="GO:0048788">
    <property type="term" value="C:cytoskeleton of presynaptic active zone"/>
    <property type="evidence" value="ECO:0007669"/>
    <property type="project" value="TreeGrafter"/>
</dbReference>
<comment type="subcellular location">
    <subcellularLocation>
        <location evidence="2">Synapse</location>
    </subcellularLocation>
</comment>
<dbReference type="PANTHER" id="PTHR12157:SF24">
    <property type="entry name" value="FIFE, ISOFORM D"/>
    <property type="match status" value="1"/>
</dbReference>
<comment type="caution">
    <text evidence="6">The sequence shown here is derived from an EMBL/GenBank/DDBJ whole genome shotgun (WGS) entry which is preliminary data.</text>
</comment>
<gene>
    <name evidence="6" type="ORF">FSP39_019363</name>
</gene>
<dbReference type="Proteomes" id="UP001186944">
    <property type="component" value="Unassembled WGS sequence"/>
</dbReference>
<evidence type="ECO:0000313" key="6">
    <source>
        <dbReference type="EMBL" id="KAK3091373.1"/>
    </source>
</evidence>
<feature type="compositionally biased region" description="Basic and acidic residues" evidence="3">
    <location>
        <begin position="847"/>
        <end position="860"/>
    </location>
</feature>
<dbReference type="EMBL" id="VSWD01000010">
    <property type="protein sequence ID" value="KAK3091373.1"/>
    <property type="molecule type" value="Genomic_DNA"/>
</dbReference>
<feature type="region of interest" description="Disordered" evidence="3">
    <location>
        <begin position="635"/>
        <end position="663"/>
    </location>
</feature>
<dbReference type="GO" id="GO:0042391">
    <property type="term" value="P:regulation of membrane potential"/>
    <property type="evidence" value="ECO:0007669"/>
    <property type="project" value="TreeGrafter"/>
</dbReference>
<dbReference type="SMART" id="SM00239">
    <property type="entry name" value="C2"/>
    <property type="match status" value="2"/>
</dbReference>
<dbReference type="SUPFAM" id="SSF50156">
    <property type="entry name" value="PDZ domain-like"/>
    <property type="match status" value="1"/>
</dbReference>
<dbReference type="GO" id="GO:0048791">
    <property type="term" value="P:calcium ion-regulated exocytosis of neurotransmitter"/>
    <property type="evidence" value="ECO:0007669"/>
    <property type="project" value="TreeGrafter"/>
</dbReference>
<feature type="region of interest" description="Disordered" evidence="3">
    <location>
        <begin position="26"/>
        <end position="64"/>
    </location>
</feature>
<feature type="compositionally biased region" description="Polar residues" evidence="3">
    <location>
        <begin position="653"/>
        <end position="663"/>
    </location>
</feature>
<evidence type="ECO:0008006" key="8">
    <source>
        <dbReference type="Google" id="ProtNLM"/>
    </source>
</evidence>
<dbReference type="Pfam" id="PF00595">
    <property type="entry name" value="PDZ"/>
    <property type="match status" value="1"/>
</dbReference>
<name>A0AA88XTH8_PINIB</name>
<feature type="compositionally biased region" description="Acidic residues" evidence="3">
    <location>
        <begin position="105"/>
        <end position="115"/>
    </location>
</feature>
<organism evidence="6 7">
    <name type="scientific">Pinctada imbricata</name>
    <name type="common">Atlantic pearl-oyster</name>
    <name type="synonym">Pinctada martensii</name>
    <dbReference type="NCBI Taxonomy" id="66713"/>
    <lineage>
        <taxon>Eukaryota</taxon>
        <taxon>Metazoa</taxon>
        <taxon>Spiralia</taxon>
        <taxon>Lophotrochozoa</taxon>
        <taxon>Mollusca</taxon>
        <taxon>Bivalvia</taxon>
        <taxon>Autobranchia</taxon>
        <taxon>Pteriomorphia</taxon>
        <taxon>Pterioida</taxon>
        <taxon>Pterioidea</taxon>
        <taxon>Pteriidae</taxon>
        <taxon>Pinctada</taxon>
    </lineage>
</organism>
<feature type="compositionally biased region" description="Low complexity" evidence="3">
    <location>
        <begin position="234"/>
        <end position="245"/>
    </location>
</feature>
<dbReference type="SMART" id="SM00228">
    <property type="entry name" value="PDZ"/>
    <property type="match status" value="1"/>
</dbReference>
<evidence type="ECO:0000256" key="3">
    <source>
        <dbReference type="SAM" id="MobiDB-lite"/>
    </source>
</evidence>